<evidence type="ECO:0000256" key="2">
    <source>
        <dbReference type="ARBA" id="ARBA00023295"/>
    </source>
</evidence>
<dbReference type="SUPFAM" id="SSF53590">
    <property type="entry name" value="Nucleoside hydrolase"/>
    <property type="match status" value="1"/>
</dbReference>
<evidence type="ECO:0000313" key="4">
    <source>
        <dbReference type="EMBL" id="ADI00607.1"/>
    </source>
</evidence>
<organism evidence="4 5">
    <name type="scientific">Bacillus selenitireducens (strain ATCC 700615 / DSM 15326 / MLS10)</name>
    <dbReference type="NCBI Taxonomy" id="439292"/>
    <lineage>
        <taxon>Bacteria</taxon>
        <taxon>Bacillati</taxon>
        <taxon>Bacillota</taxon>
        <taxon>Bacilli</taxon>
        <taxon>Bacillales</taxon>
        <taxon>Bacillaceae</taxon>
        <taxon>Salisediminibacterium</taxon>
    </lineage>
</organism>
<dbReference type="GO" id="GO:0006152">
    <property type="term" value="P:purine nucleoside catabolic process"/>
    <property type="evidence" value="ECO:0007669"/>
    <property type="project" value="TreeGrafter"/>
</dbReference>
<keyword evidence="2" id="KW-0326">Glycosidase</keyword>
<feature type="domain" description="Inosine/uridine-preferring nucleoside hydrolase" evidence="3">
    <location>
        <begin position="6"/>
        <end position="313"/>
    </location>
</feature>
<dbReference type="PANTHER" id="PTHR12304:SF4">
    <property type="entry name" value="URIDINE NUCLEOSIDASE"/>
    <property type="match status" value="1"/>
</dbReference>
<dbReference type="OrthoDB" id="9797882at2"/>
<evidence type="ECO:0000256" key="1">
    <source>
        <dbReference type="ARBA" id="ARBA00022801"/>
    </source>
</evidence>
<name>D6Y0N9_BACIE</name>
<reference evidence="4" key="1">
    <citation type="submission" date="2009-10" db="EMBL/GenBank/DDBJ databases">
        <title>Complete sequence of Bacillus selenitireducens MLS10.</title>
        <authorList>
            <consortium name="US DOE Joint Genome Institute"/>
            <person name="Lucas S."/>
            <person name="Copeland A."/>
            <person name="Lapidus A."/>
            <person name="Glavina del Rio T."/>
            <person name="Dalin E."/>
            <person name="Tice H."/>
            <person name="Bruce D."/>
            <person name="Goodwin L."/>
            <person name="Pitluck S."/>
            <person name="Sims D."/>
            <person name="Brettin T."/>
            <person name="Detter J.C."/>
            <person name="Han C."/>
            <person name="Larimer F."/>
            <person name="Land M."/>
            <person name="Hauser L."/>
            <person name="Kyrpides N."/>
            <person name="Ovchinnikova G."/>
            <person name="Stolz J."/>
        </authorList>
    </citation>
    <scope>NUCLEOTIDE SEQUENCE [LARGE SCALE GENOMIC DNA]</scope>
    <source>
        <strain evidence="4">MLS10</strain>
    </source>
</reference>
<dbReference type="GO" id="GO:0008477">
    <property type="term" value="F:purine nucleosidase activity"/>
    <property type="evidence" value="ECO:0007669"/>
    <property type="project" value="TreeGrafter"/>
</dbReference>
<dbReference type="EMBL" id="CP001791">
    <property type="protein sequence ID" value="ADI00607.1"/>
    <property type="molecule type" value="Genomic_DNA"/>
</dbReference>
<dbReference type="Pfam" id="PF01156">
    <property type="entry name" value="IU_nuc_hydro"/>
    <property type="match status" value="1"/>
</dbReference>
<dbReference type="InterPro" id="IPR001910">
    <property type="entry name" value="Inosine/uridine_hydrolase_dom"/>
</dbReference>
<dbReference type="Gene3D" id="3.90.245.10">
    <property type="entry name" value="Ribonucleoside hydrolase-like"/>
    <property type="match status" value="1"/>
</dbReference>
<protein>
    <submittedName>
        <fullName evidence="4">Inosine/uridine-preferring nucleoside hydrolase</fullName>
    </submittedName>
</protein>
<evidence type="ECO:0000259" key="3">
    <source>
        <dbReference type="Pfam" id="PF01156"/>
    </source>
</evidence>
<proteinExistence type="predicted"/>
<keyword evidence="1 4" id="KW-0378">Hydrolase</keyword>
<dbReference type="AlphaFoldDB" id="D6Y0N9"/>
<gene>
    <name evidence="4" type="ordered locus">Bsel_3125</name>
</gene>
<keyword evidence="5" id="KW-1185">Reference proteome</keyword>
<accession>D6Y0N9</accession>
<dbReference type="eggNOG" id="COG1957">
    <property type="taxonomic scope" value="Bacteria"/>
</dbReference>
<dbReference type="InterPro" id="IPR023186">
    <property type="entry name" value="IUNH"/>
</dbReference>
<dbReference type="KEGG" id="bse:Bsel_3125"/>
<dbReference type="Proteomes" id="UP000000271">
    <property type="component" value="Chromosome"/>
</dbReference>
<dbReference type="PANTHER" id="PTHR12304">
    <property type="entry name" value="INOSINE-URIDINE PREFERRING NUCLEOSIDE HYDROLASE"/>
    <property type="match status" value="1"/>
</dbReference>
<dbReference type="RefSeq" id="WP_013174011.1">
    <property type="nucleotide sequence ID" value="NC_014219.1"/>
</dbReference>
<evidence type="ECO:0000313" key="5">
    <source>
        <dbReference type="Proteomes" id="UP000000271"/>
    </source>
</evidence>
<dbReference type="STRING" id="439292.Bsel_3125"/>
<sequence>MTKRKIIIDTDPGIDDTYAIIAALSYSGFDVIGITVVAGNVGLEPCVENALGIVNLMDADCLVYPGATGSLMQLDQASGYELKTTVHGERGLGSVTLTPDPSKKSDTHAVDFILETVKAHPGEVEIISLGPMTNLALAIEKDEETMKQVKTIWSMGGGVHRGNRTPVAEFNYWFDPDAVQKTYAIGEDVTFNMIGLDITHQTKLTLDDLFFLKKECGETGRMLSEMAEHYQDMYWQFIKQTGVIIHDLVTVMVAIDPELTDEFDILRGANLQIETEGICKGQTVVQKQATLFADSGLPRNANVYMDIDNIAFKKAFMKLCFPGAYDDYRRYILQEKHG</sequence>
<dbReference type="InterPro" id="IPR036452">
    <property type="entry name" value="Ribo_hydro-like"/>
</dbReference>
<dbReference type="HOGENOM" id="CLU_036838_2_1_9"/>
<dbReference type="GO" id="GO:0005829">
    <property type="term" value="C:cytosol"/>
    <property type="evidence" value="ECO:0007669"/>
    <property type="project" value="TreeGrafter"/>
</dbReference>